<organism evidence="1 2">
    <name type="scientific">Lyngbya aestuarii BL J</name>
    <dbReference type="NCBI Taxonomy" id="1348334"/>
    <lineage>
        <taxon>Bacteria</taxon>
        <taxon>Bacillati</taxon>
        <taxon>Cyanobacteriota</taxon>
        <taxon>Cyanophyceae</taxon>
        <taxon>Oscillatoriophycideae</taxon>
        <taxon>Oscillatoriales</taxon>
        <taxon>Microcoleaceae</taxon>
        <taxon>Lyngbya</taxon>
    </lineage>
</organism>
<dbReference type="EMBL" id="AUZM01000010">
    <property type="protein sequence ID" value="ERT08552.1"/>
    <property type="molecule type" value="Genomic_DNA"/>
</dbReference>
<keyword evidence="2" id="KW-1185">Reference proteome</keyword>
<evidence type="ECO:0000313" key="2">
    <source>
        <dbReference type="Proteomes" id="UP000017127"/>
    </source>
</evidence>
<accession>U7QMQ6</accession>
<evidence type="ECO:0000313" key="1">
    <source>
        <dbReference type="EMBL" id="ERT08552.1"/>
    </source>
</evidence>
<dbReference type="AlphaFoldDB" id="U7QMQ6"/>
<reference evidence="1 2" key="1">
    <citation type="journal article" date="2013" name="Front. Microbiol.">
        <title>Comparative genomic analyses of the cyanobacterium, Lyngbya aestuarii BL J, a powerful hydrogen producer.</title>
        <authorList>
            <person name="Kothari A."/>
            <person name="Vaughn M."/>
            <person name="Garcia-Pichel F."/>
        </authorList>
    </citation>
    <scope>NUCLEOTIDE SEQUENCE [LARGE SCALE GENOMIC DNA]</scope>
    <source>
        <strain evidence="1 2">BL J</strain>
    </source>
</reference>
<dbReference type="Proteomes" id="UP000017127">
    <property type="component" value="Unassembled WGS sequence"/>
</dbReference>
<comment type="caution">
    <text evidence="1">The sequence shown here is derived from an EMBL/GenBank/DDBJ whole genome shotgun (WGS) entry which is preliminary data.</text>
</comment>
<gene>
    <name evidence="1" type="ORF">M595_1480</name>
</gene>
<name>U7QMQ6_9CYAN</name>
<protein>
    <submittedName>
        <fullName evidence="1">Uncharacterized protein</fullName>
    </submittedName>
</protein>
<proteinExistence type="predicted"/>
<sequence>MTLLRPPQTPQNQGGGWVDFACLTPAQHPLKKPEKFVRIGLPIPRLLLVIRSELLFSLVGSENRPLLIKNLAAPTAATRQ</sequence>